<accession>A0A0D0DJ18</accession>
<reference evidence="1 2" key="1">
    <citation type="submission" date="2014-04" db="EMBL/GenBank/DDBJ databases">
        <authorList>
            <consortium name="DOE Joint Genome Institute"/>
            <person name="Kuo A."/>
            <person name="Kohler A."/>
            <person name="Jargeat P."/>
            <person name="Nagy L.G."/>
            <person name="Floudas D."/>
            <person name="Copeland A."/>
            <person name="Barry K.W."/>
            <person name="Cichocki N."/>
            <person name="Veneault-Fourrey C."/>
            <person name="LaButti K."/>
            <person name="Lindquist E.A."/>
            <person name="Lipzen A."/>
            <person name="Lundell T."/>
            <person name="Morin E."/>
            <person name="Murat C."/>
            <person name="Sun H."/>
            <person name="Tunlid A."/>
            <person name="Henrissat B."/>
            <person name="Grigoriev I.V."/>
            <person name="Hibbett D.S."/>
            <person name="Martin F."/>
            <person name="Nordberg H.P."/>
            <person name="Cantor M.N."/>
            <person name="Hua S.X."/>
        </authorList>
    </citation>
    <scope>NUCLEOTIDE SEQUENCE [LARGE SCALE GENOMIC DNA]</scope>
    <source>
        <strain evidence="1 2">Ve08.2h10</strain>
    </source>
</reference>
<evidence type="ECO:0000313" key="1">
    <source>
        <dbReference type="EMBL" id="KIK85511.1"/>
    </source>
</evidence>
<dbReference type="EMBL" id="KN825565">
    <property type="protein sequence ID" value="KIK85511.1"/>
    <property type="molecule type" value="Genomic_DNA"/>
</dbReference>
<dbReference type="InParanoid" id="A0A0D0DJ18"/>
<evidence type="ECO:0008006" key="3">
    <source>
        <dbReference type="Google" id="ProtNLM"/>
    </source>
</evidence>
<evidence type="ECO:0000313" key="2">
    <source>
        <dbReference type="Proteomes" id="UP000054538"/>
    </source>
</evidence>
<dbReference type="HOGENOM" id="CLU_206878_0_0_1"/>
<dbReference type="OrthoDB" id="2647846at2759"/>
<gene>
    <name evidence="1" type="ORF">PAXRUDRAFT_152703</name>
</gene>
<sequence>SAQKQLEYLTRIAQYDPQRLVFVDESSIDCHKTYCGHAWSIQGTKVQCK</sequence>
<proteinExistence type="predicted"/>
<keyword evidence="2" id="KW-1185">Reference proteome</keyword>
<dbReference type="Proteomes" id="UP000054538">
    <property type="component" value="Unassembled WGS sequence"/>
</dbReference>
<name>A0A0D0DJ18_9AGAM</name>
<organism evidence="1 2">
    <name type="scientific">Paxillus rubicundulus Ve08.2h10</name>
    <dbReference type="NCBI Taxonomy" id="930991"/>
    <lineage>
        <taxon>Eukaryota</taxon>
        <taxon>Fungi</taxon>
        <taxon>Dikarya</taxon>
        <taxon>Basidiomycota</taxon>
        <taxon>Agaricomycotina</taxon>
        <taxon>Agaricomycetes</taxon>
        <taxon>Agaricomycetidae</taxon>
        <taxon>Boletales</taxon>
        <taxon>Paxilineae</taxon>
        <taxon>Paxillaceae</taxon>
        <taxon>Paxillus</taxon>
    </lineage>
</organism>
<dbReference type="AlphaFoldDB" id="A0A0D0DJ18"/>
<protein>
    <recommendedName>
        <fullName evidence="3">IS630 family transposase</fullName>
    </recommendedName>
</protein>
<feature type="non-terminal residue" evidence="1">
    <location>
        <position position="1"/>
    </location>
</feature>
<reference evidence="2" key="2">
    <citation type="submission" date="2015-01" db="EMBL/GenBank/DDBJ databases">
        <title>Evolutionary Origins and Diversification of the Mycorrhizal Mutualists.</title>
        <authorList>
            <consortium name="DOE Joint Genome Institute"/>
            <consortium name="Mycorrhizal Genomics Consortium"/>
            <person name="Kohler A."/>
            <person name="Kuo A."/>
            <person name="Nagy L.G."/>
            <person name="Floudas D."/>
            <person name="Copeland A."/>
            <person name="Barry K.W."/>
            <person name="Cichocki N."/>
            <person name="Veneault-Fourrey C."/>
            <person name="LaButti K."/>
            <person name="Lindquist E.A."/>
            <person name="Lipzen A."/>
            <person name="Lundell T."/>
            <person name="Morin E."/>
            <person name="Murat C."/>
            <person name="Riley R."/>
            <person name="Ohm R."/>
            <person name="Sun H."/>
            <person name="Tunlid A."/>
            <person name="Henrissat B."/>
            <person name="Grigoriev I.V."/>
            <person name="Hibbett D.S."/>
            <person name="Martin F."/>
        </authorList>
    </citation>
    <scope>NUCLEOTIDE SEQUENCE [LARGE SCALE GENOMIC DNA]</scope>
    <source>
        <strain evidence="2">Ve08.2h10</strain>
    </source>
</reference>